<dbReference type="OrthoDB" id="547796at2759"/>
<feature type="compositionally biased region" description="Basic and acidic residues" evidence="1">
    <location>
        <begin position="35"/>
        <end position="49"/>
    </location>
</feature>
<dbReference type="PANTHER" id="PTHR39394">
    <property type="entry name" value="YALI0E31793P"/>
    <property type="match status" value="1"/>
</dbReference>
<organism evidence="3 4">
    <name type="scientific">Macrolepiota fuliginosa MF-IS2</name>
    <dbReference type="NCBI Taxonomy" id="1400762"/>
    <lineage>
        <taxon>Eukaryota</taxon>
        <taxon>Fungi</taxon>
        <taxon>Dikarya</taxon>
        <taxon>Basidiomycota</taxon>
        <taxon>Agaricomycotina</taxon>
        <taxon>Agaricomycetes</taxon>
        <taxon>Agaricomycetidae</taxon>
        <taxon>Agaricales</taxon>
        <taxon>Agaricineae</taxon>
        <taxon>Agaricaceae</taxon>
        <taxon>Macrolepiota</taxon>
    </lineage>
</organism>
<proteinExistence type="predicted"/>
<accession>A0A9P5XFQ0</accession>
<name>A0A9P5XFQ0_9AGAR</name>
<dbReference type="AlphaFoldDB" id="A0A9P5XFQ0"/>
<feature type="region of interest" description="Disordered" evidence="1">
    <location>
        <begin position="23"/>
        <end position="64"/>
    </location>
</feature>
<evidence type="ECO:0000313" key="4">
    <source>
        <dbReference type="Proteomes" id="UP000807342"/>
    </source>
</evidence>
<protein>
    <recommendedName>
        <fullName evidence="2">DnaJ homologue subfamily C member 28 conserved domain-containing protein</fullName>
    </recommendedName>
</protein>
<reference evidence="3" key="1">
    <citation type="submission" date="2020-11" db="EMBL/GenBank/DDBJ databases">
        <authorList>
            <consortium name="DOE Joint Genome Institute"/>
            <person name="Ahrendt S."/>
            <person name="Riley R."/>
            <person name="Andreopoulos W."/>
            <person name="Labutti K."/>
            <person name="Pangilinan J."/>
            <person name="Ruiz-Duenas F.J."/>
            <person name="Barrasa J.M."/>
            <person name="Sanchez-Garcia M."/>
            <person name="Camarero S."/>
            <person name="Miyauchi S."/>
            <person name="Serrano A."/>
            <person name="Linde D."/>
            <person name="Babiker R."/>
            <person name="Drula E."/>
            <person name="Ayuso-Fernandez I."/>
            <person name="Pacheco R."/>
            <person name="Padilla G."/>
            <person name="Ferreira P."/>
            <person name="Barriuso J."/>
            <person name="Kellner H."/>
            <person name="Castanera R."/>
            <person name="Alfaro M."/>
            <person name="Ramirez L."/>
            <person name="Pisabarro A.G."/>
            <person name="Kuo A."/>
            <person name="Tritt A."/>
            <person name="Lipzen A."/>
            <person name="He G."/>
            <person name="Yan M."/>
            <person name="Ng V."/>
            <person name="Cullen D."/>
            <person name="Martin F."/>
            <person name="Rosso M.-N."/>
            <person name="Henrissat B."/>
            <person name="Hibbett D."/>
            <person name="Martinez A.T."/>
            <person name="Grigoriev I.V."/>
        </authorList>
    </citation>
    <scope>NUCLEOTIDE SEQUENCE</scope>
    <source>
        <strain evidence="3">MF-IS2</strain>
    </source>
</reference>
<dbReference type="InterPro" id="IPR018961">
    <property type="entry name" value="DnaJ_homolog_subfam-C_membr-28"/>
</dbReference>
<evidence type="ECO:0000259" key="2">
    <source>
        <dbReference type="Pfam" id="PF09350"/>
    </source>
</evidence>
<comment type="caution">
    <text evidence="3">The sequence shown here is derived from an EMBL/GenBank/DDBJ whole genome shotgun (WGS) entry which is preliminary data.</text>
</comment>
<feature type="domain" description="DnaJ homologue subfamily C member 28 conserved" evidence="2">
    <location>
        <begin position="257"/>
        <end position="327"/>
    </location>
</feature>
<sequence>MHLAKCAPTLQHLQRTLPTLQYTTPHRSTHSHKHSASDKLFADASREELSSEETGTTADYAKSPKLQILEQEHENWTGDENIKDAVLRMLVDKYKPLRGPTIITAEEKLKRASPKVVQASVVWSSSAGVTRTSPGLIKPRSGSWADEPLLPSSETHKPWETTFKAPKHDGALSIRALRIQSSTVSGVSCGSAALGGSGSLDERLVRKEKERMKKMQQVGRLSHALESTLDYRLGIKHGQMSSVARPNPVGMRGWNSLIEDKIEKARSAGLFKNVKGRGQPLARSVDEVNPFIAREEFLMNRIVQRNGASPPWVEVQSELDTAVRSFRELLRQSWIRRAVRTLTTNNPAELLHRITLNEVRALRDPDWVRKEQSYHETAIAELNSLVRKYNGLAPYAVRRSYYYTREGEIERMYESSVEDVMRELEERLRDPGFIGNTRMSGGGGHARAVGCSSGENSTLSDVAPTEQDHPPPSWRIRDLLRDWIKSTFFSRSSRL</sequence>
<feature type="region of interest" description="Disordered" evidence="1">
    <location>
        <begin position="132"/>
        <end position="157"/>
    </location>
</feature>
<dbReference type="EMBL" id="MU151144">
    <property type="protein sequence ID" value="KAF9448961.1"/>
    <property type="molecule type" value="Genomic_DNA"/>
</dbReference>
<gene>
    <name evidence="3" type="ORF">P691DRAFT_728713</name>
</gene>
<evidence type="ECO:0000256" key="1">
    <source>
        <dbReference type="SAM" id="MobiDB-lite"/>
    </source>
</evidence>
<keyword evidence="4" id="KW-1185">Reference proteome</keyword>
<dbReference type="Pfam" id="PF09350">
    <property type="entry name" value="DJC28_CD"/>
    <property type="match status" value="1"/>
</dbReference>
<evidence type="ECO:0000313" key="3">
    <source>
        <dbReference type="EMBL" id="KAF9448961.1"/>
    </source>
</evidence>
<dbReference type="PANTHER" id="PTHR39394:SF1">
    <property type="entry name" value="DNAJ HOMOLOGUE SUBFAMILY C MEMBER 28 CONSERVED DOMAIN-CONTAINING PROTEIN"/>
    <property type="match status" value="1"/>
</dbReference>
<dbReference type="Proteomes" id="UP000807342">
    <property type="component" value="Unassembled WGS sequence"/>
</dbReference>
<feature type="region of interest" description="Disordered" evidence="1">
    <location>
        <begin position="432"/>
        <end position="471"/>
    </location>
</feature>